<dbReference type="Proteomes" id="UP001160148">
    <property type="component" value="Unassembled WGS sequence"/>
</dbReference>
<organism evidence="2 3">
    <name type="scientific">Macrosiphum euphorbiae</name>
    <name type="common">potato aphid</name>
    <dbReference type="NCBI Taxonomy" id="13131"/>
    <lineage>
        <taxon>Eukaryota</taxon>
        <taxon>Metazoa</taxon>
        <taxon>Ecdysozoa</taxon>
        <taxon>Arthropoda</taxon>
        <taxon>Hexapoda</taxon>
        <taxon>Insecta</taxon>
        <taxon>Pterygota</taxon>
        <taxon>Neoptera</taxon>
        <taxon>Paraneoptera</taxon>
        <taxon>Hemiptera</taxon>
        <taxon>Sternorrhyncha</taxon>
        <taxon>Aphidomorpha</taxon>
        <taxon>Aphidoidea</taxon>
        <taxon>Aphididae</taxon>
        <taxon>Macrosiphini</taxon>
        <taxon>Macrosiphum</taxon>
    </lineage>
</organism>
<evidence type="ECO:0000256" key="1">
    <source>
        <dbReference type="SAM" id="Phobius"/>
    </source>
</evidence>
<dbReference type="EMBL" id="CARXXK010000002">
    <property type="protein sequence ID" value="CAI6359340.1"/>
    <property type="molecule type" value="Genomic_DNA"/>
</dbReference>
<protein>
    <submittedName>
        <fullName evidence="2">Uncharacterized protein</fullName>
    </submittedName>
</protein>
<keyword evidence="1" id="KW-0812">Transmembrane</keyword>
<evidence type="ECO:0000313" key="2">
    <source>
        <dbReference type="EMBL" id="CAI6359340.1"/>
    </source>
</evidence>
<dbReference type="AlphaFoldDB" id="A0AAV0WTF3"/>
<evidence type="ECO:0000313" key="3">
    <source>
        <dbReference type="Proteomes" id="UP001160148"/>
    </source>
</evidence>
<keyword evidence="3" id="KW-1185">Reference proteome</keyword>
<proteinExistence type="predicted"/>
<reference evidence="2 3" key="1">
    <citation type="submission" date="2023-01" db="EMBL/GenBank/DDBJ databases">
        <authorList>
            <person name="Whitehead M."/>
        </authorList>
    </citation>
    <scope>NUCLEOTIDE SEQUENCE [LARGE SCALE GENOMIC DNA]</scope>
</reference>
<feature type="transmembrane region" description="Helical" evidence="1">
    <location>
        <begin position="68"/>
        <end position="89"/>
    </location>
</feature>
<keyword evidence="1" id="KW-0472">Membrane</keyword>
<comment type="caution">
    <text evidence="2">The sequence shown here is derived from an EMBL/GenBank/DDBJ whole genome shotgun (WGS) entry which is preliminary data.</text>
</comment>
<sequence>MTNAAVSIKTVDSRDRIYVKTTSLCDGWKILLSCRPSASRRRFVKEDLWILICLKPTEMTNVRMGFHFSVWVTRIITILMLTLACVLYAPAIEECR</sequence>
<gene>
    <name evidence="2" type="ORF">MEUPH1_LOCUS14762</name>
</gene>
<name>A0AAV0WTF3_9HEMI</name>
<accession>A0AAV0WTF3</accession>
<keyword evidence="1" id="KW-1133">Transmembrane helix</keyword>